<feature type="chain" id="PRO_5016384104" evidence="1">
    <location>
        <begin position="25"/>
        <end position="147"/>
    </location>
</feature>
<sequence>MKKFIQTTLLALSAMLVIPTSTIASSPQPQSTEAVAPVSKTTEVLRYTKLGSRSSVDSKLFDIQSPGKITVHVTQKSRLSSIKPNLTYRILSFGPDGSSGTLGTGRFEGSGSFTFTSSEELPAGKYYILVRNTGIGRAVGTVSVTIP</sequence>
<evidence type="ECO:0000313" key="3">
    <source>
        <dbReference type="Proteomes" id="UP000036061"/>
    </source>
</evidence>
<protein>
    <submittedName>
        <fullName evidence="2">Uncharacterized protein</fullName>
    </submittedName>
</protein>
<proteinExistence type="predicted"/>
<organism evidence="2 3">
    <name type="scientific">Brevibacillus brevis</name>
    <name type="common">Bacillus brevis</name>
    <dbReference type="NCBI Taxonomy" id="1393"/>
    <lineage>
        <taxon>Bacteria</taxon>
        <taxon>Bacillati</taxon>
        <taxon>Bacillota</taxon>
        <taxon>Bacilli</taxon>
        <taxon>Bacillales</taxon>
        <taxon>Paenibacillaceae</taxon>
        <taxon>Brevibacillus</taxon>
    </lineage>
</organism>
<evidence type="ECO:0000313" key="2">
    <source>
        <dbReference type="EMBL" id="AWX57832.1"/>
    </source>
</evidence>
<dbReference type="RefSeq" id="WP_048034349.1">
    <property type="nucleotide sequence ID" value="NZ_CP030117.1"/>
</dbReference>
<feature type="signal peptide" evidence="1">
    <location>
        <begin position="1"/>
        <end position="24"/>
    </location>
</feature>
<dbReference type="Proteomes" id="UP000036061">
    <property type="component" value="Chromosome"/>
</dbReference>
<gene>
    <name evidence="2" type="ORF">AB432_023600</name>
</gene>
<evidence type="ECO:0000256" key="1">
    <source>
        <dbReference type="SAM" id="SignalP"/>
    </source>
</evidence>
<reference evidence="2 3" key="1">
    <citation type="journal article" date="2015" name="Genome Announc.">
        <title>Draft Genome Sequence of Brevibacillus brevis DZQ7, a Plant Growth-Promoting Rhizobacterium with Broad-Spectrum Antimicrobial Activity.</title>
        <authorList>
            <person name="Hou Q."/>
            <person name="Wang C."/>
            <person name="Hou X."/>
            <person name="Xia Z."/>
            <person name="Ye J."/>
            <person name="Liu K."/>
            <person name="Liu H."/>
            <person name="Wang J."/>
            <person name="Guo H."/>
            <person name="Yu X."/>
            <person name="Yang Y."/>
            <person name="Du B."/>
            <person name="Ding Y."/>
        </authorList>
    </citation>
    <scope>NUCLEOTIDE SEQUENCE [LARGE SCALE GENOMIC DNA]</scope>
    <source>
        <strain evidence="2 3">DZQ7</strain>
    </source>
</reference>
<dbReference type="EMBL" id="CP030117">
    <property type="protein sequence ID" value="AWX57832.1"/>
    <property type="molecule type" value="Genomic_DNA"/>
</dbReference>
<dbReference type="AlphaFoldDB" id="A0A2Z4MMW4"/>
<keyword evidence="1" id="KW-0732">Signal</keyword>
<accession>A0A2Z4MMW4</accession>
<name>A0A2Z4MMW4_BREBE</name>